<keyword evidence="3" id="KW-1185">Reference proteome</keyword>
<feature type="signal peptide" evidence="1">
    <location>
        <begin position="1"/>
        <end position="27"/>
    </location>
</feature>
<dbReference type="STRING" id="1395571.TMS3_0111370"/>
<feature type="chain" id="PRO_5001985034" description="Lipoprotein" evidence="1">
    <location>
        <begin position="28"/>
        <end position="105"/>
    </location>
</feature>
<keyword evidence="1" id="KW-0732">Signal</keyword>
<dbReference type="AlphaFoldDB" id="A0A0A1YM90"/>
<sequence>MLEFPAMRTLVRLLLLSAAALSLSACFNDAPPNDQSSLCTYNTDPQAERCKAGQMAWFRPDQGQPISEQMALSVAAAYCDFNYQVMANKAGVLCVFTDKRLDVVK</sequence>
<dbReference type="EMBL" id="AWSQ01000002">
    <property type="protein sequence ID" value="KFX70093.1"/>
    <property type="molecule type" value="Genomic_DNA"/>
</dbReference>
<accession>A0A0A1YM90</accession>
<comment type="caution">
    <text evidence="2">The sequence shown here is derived from an EMBL/GenBank/DDBJ whole genome shotgun (WGS) entry which is preliminary data.</text>
</comment>
<gene>
    <name evidence="2" type="ORF">TMS3_0111370</name>
</gene>
<reference evidence="2 3" key="1">
    <citation type="journal article" date="2014" name="Genome Announc.">
        <title>Draft Genome Sequence of Petroleum Oil-Degrading Marine Bacterium Pseudomonas taeanensis Strain MS-3, Isolated from a Crude Oil-Contaminated Seashore.</title>
        <authorList>
            <person name="Lee S.Y."/>
            <person name="Kim S.H."/>
            <person name="Lee D.G."/>
            <person name="Shin S."/>
            <person name="Yun S.H."/>
            <person name="Choi C.W."/>
            <person name="Chung Y.H."/>
            <person name="Choi J.S."/>
            <person name="Kahng H.Y."/>
            <person name="Kim S.I."/>
        </authorList>
    </citation>
    <scope>NUCLEOTIDE SEQUENCE [LARGE SCALE GENOMIC DNA]</scope>
    <source>
        <strain evidence="2 3">MS-3</strain>
    </source>
</reference>
<evidence type="ECO:0000313" key="3">
    <source>
        <dbReference type="Proteomes" id="UP000030063"/>
    </source>
</evidence>
<proteinExistence type="predicted"/>
<name>A0A0A1YM90_9PSED</name>
<dbReference type="Proteomes" id="UP000030063">
    <property type="component" value="Unassembled WGS sequence"/>
</dbReference>
<protein>
    <recommendedName>
        <fullName evidence="4">Lipoprotein</fullName>
    </recommendedName>
</protein>
<evidence type="ECO:0008006" key="4">
    <source>
        <dbReference type="Google" id="ProtNLM"/>
    </source>
</evidence>
<organism evidence="2 3">
    <name type="scientific">Pseudomonas taeanensis MS-3</name>
    <dbReference type="NCBI Taxonomy" id="1395571"/>
    <lineage>
        <taxon>Bacteria</taxon>
        <taxon>Pseudomonadati</taxon>
        <taxon>Pseudomonadota</taxon>
        <taxon>Gammaproteobacteria</taxon>
        <taxon>Pseudomonadales</taxon>
        <taxon>Pseudomonadaceae</taxon>
        <taxon>Pseudomonas</taxon>
    </lineage>
</organism>
<evidence type="ECO:0000256" key="1">
    <source>
        <dbReference type="SAM" id="SignalP"/>
    </source>
</evidence>
<evidence type="ECO:0000313" key="2">
    <source>
        <dbReference type="EMBL" id="KFX70093.1"/>
    </source>
</evidence>